<keyword evidence="2" id="KW-1185">Reference proteome</keyword>
<keyword evidence="1" id="KW-0732">Signal</keyword>
<feature type="chain" id="PRO_5037311239" evidence="1">
    <location>
        <begin position="17"/>
        <end position="148"/>
    </location>
</feature>
<accession>A0A914LJX5</accession>
<proteinExistence type="predicted"/>
<feature type="signal peptide" evidence="1">
    <location>
        <begin position="1"/>
        <end position="16"/>
    </location>
</feature>
<dbReference type="AlphaFoldDB" id="A0A914LJX5"/>
<evidence type="ECO:0000313" key="3">
    <source>
        <dbReference type="WBParaSite" id="Minc3s00580g14580"/>
    </source>
</evidence>
<name>A0A914LJX5_MELIC</name>
<dbReference type="Proteomes" id="UP000887563">
    <property type="component" value="Unplaced"/>
</dbReference>
<organism evidence="2 3">
    <name type="scientific">Meloidogyne incognita</name>
    <name type="common">Southern root-knot nematode worm</name>
    <name type="synonym">Oxyuris incognita</name>
    <dbReference type="NCBI Taxonomy" id="6306"/>
    <lineage>
        <taxon>Eukaryota</taxon>
        <taxon>Metazoa</taxon>
        <taxon>Ecdysozoa</taxon>
        <taxon>Nematoda</taxon>
        <taxon>Chromadorea</taxon>
        <taxon>Rhabditida</taxon>
        <taxon>Tylenchina</taxon>
        <taxon>Tylenchomorpha</taxon>
        <taxon>Tylenchoidea</taxon>
        <taxon>Meloidogynidae</taxon>
        <taxon>Meloidogyninae</taxon>
        <taxon>Meloidogyne</taxon>
        <taxon>Meloidogyne incognita group</taxon>
    </lineage>
</organism>
<evidence type="ECO:0000313" key="2">
    <source>
        <dbReference type="Proteomes" id="UP000887563"/>
    </source>
</evidence>
<sequence length="148" mass="17218">MLIYFLFCGFILGIESCEIRSMVKSLAETPFEFKLSRPDIGGFEMKENLVFYGKDEQKELLIKADDCSVKPWKMETFKRNPEGTLELAKEAMVKFDGKGVMDIKIKEDLQPWIGARVGVYCAEMIKIKQYISQCLYLDSYTKINFYFL</sequence>
<protein>
    <submittedName>
        <fullName evidence="3">Uncharacterized protein</fullName>
    </submittedName>
</protein>
<reference evidence="3" key="1">
    <citation type="submission" date="2022-11" db="UniProtKB">
        <authorList>
            <consortium name="WormBaseParasite"/>
        </authorList>
    </citation>
    <scope>IDENTIFICATION</scope>
</reference>
<evidence type="ECO:0000256" key="1">
    <source>
        <dbReference type="SAM" id="SignalP"/>
    </source>
</evidence>
<dbReference type="WBParaSite" id="Minc3s00580g14580">
    <property type="protein sequence ID" value="Minc3s00580g14580"/>
    <property type="gene ID" value="Minc3s00580g14580"/>
</dbReference>